<dbReference type="Proteomes" id="UP000006339">
    <property type="component" value="Unassembled WGS sequence"/>
</dbReference>
<dbReference type="EMBL" id="AKWH02000040">
    <property type="protein sequence ID" value="EKO51489.1"/>
    <property type="molecule type" value="Genomic_DNA"/>
</dbReference>
<dbReference type="AlphaFoldDB" id="A0A828Y3H5"/>
<name>A0A828Y3H5_9LEPT</name>
<accession>A0A828Y3H5</accession>
<comment type="caution">
    <text evidence="1">The sequence shown here is derived from an EMBL/GenBank/DDBJ whole genome shotgun (WGS) entry which is preliminary data.</text>
</comment>
<proteinExistence type="predicted"/>
<gene>
    <name evidence="1" type="ORF">LEP1GSC131_3966</name>
</gene>
<reference evidence="1" key="1">
    <citation type="submission" date="2012-10" db="EMBL/GenBank/DDBJ databases">
        <authorList>
            <person name="Harkins D.M."/>
            <person name="Durkin A.S."/>
            <person name="Brinkac L.M."/>
            <person name="Selengut J.D."/>
            <person name="Sanka R."/>
            <person name="DePew J."/>
            <person name="Purushe J."/>
            <person name="Picardeau M."/>
            <person name="Werts C."/>
            <person name="Goarant C."/>
            <person name="Vinetz J.M."/>
            <person name="Sutton G.G."/>
            <person name="Nelson W.C."/>
            <person name="Fouts D.E."/>
        </authorList>
    </citation>
    <scope>NUCLEOTIDE SEQUENCE [LARGE SCALE GENOMIC DNA]</scope>
    <source>
        <strain evidence="1">200802841</strain>
    </source>
</reference>
<organism evidence="1 2">
    <name type="scientific">Leptospira kirschneri str. 200802841</name>
    <dbReference type="NCBI Taxonomy" id="1193047"/>
    <lineage>
        <taxon>Bacteria</taxon>
        <taxon>Pseudomonadati</taxon>
        <taxon>Spirochaetota</taxon>
        <taxon>Spirochaetia</taxon>
        <taxon>Leptospirales</taxon>
        <taxon>Leptospiraceae</taxon>
        <taxon>Leptospira</taxon>
    </lineage>
</organism>
<protein>
    <submittedName>
        <fullName evidence="1">Uncharacterized protein</fullName>
    </submittedName>
</protein>
<evidence type="ECO:0000313" key="2">
    <source>
        <dbReference type="Proteomes" id="UP000006339"/>
    </source>
</evidence>
<feature type="non-terminal residue" evidence="1">
    <location>
        <position position="1"/>
    </location>
</feature>
<sequence>AWSLVRCQHGGKVKEFYQRLYLKKGAKKIDHRYFT</sequence>
<keyword evidence="2" id="KW-1185">Reference proteome</keyword>
<evidence type="ECO:0000313" key="1">
    <source>
        <dbReference type="EMBL" id="EKO51489.1"/>
    </source>
</evidence>